<evidence type="ECO:0000256" key="3">
    <source>
        <dbReference type="ARBA" id="ARBA00022448"/>
    </source>
</evidence>
<feature type="transmembrane region" description="Helical" evidence="8">
    <location>
        <begin position="188"/>
        <end position="208"/>
    </location>
</feature>
<proteinExistence type="inferred from homology"/>
<evidence type="ECO:0000256" key="1">
    <source>
        <dbReference type="ARBA" id="ARBA00004651"/>
    </source>
</evidence>
<name>A0A233RJH4_9GAMM</name>
<dbReference type="RefSeq" id="WP_094200300.1">
    <property type="nucleotide sequence ID" value="NZ_NBIM01000001.1"/>
</dbReference>
<sequence length="246" mass="26354">MLYSSPELLALLIVTGGILVQAWVGIGFGLLAAPLLYLLNPAYVPGPVLVLVLGWGLSLLVVLKQRHRLNWRRVWPAILARLPGSWCGALLLVTLTGWQLSLLFGGALLLAVWLSGRRYPIAPTPVGLTVAGFCSGLLGTATSVGGPPMALLYQYQPRLTTRDELAVFFLVGTPLSLLMLLAKGGPALLALPLVVKLLPGVALGFWLSRWLERRVHRDSVRPAILLISVLSALGVLWQGIRAGLVG</sequence>
<dbReference type="PANTHER" id="PTHR30269:SF37">
    <property type="entry name" value="MEMBRANE TRANSPORTER PROTEIN"/>
    <property type="match status" value="1"/>
</dbReference>
<evidence type="ECO:0000256" key="8">
    <source>
        <dbReference type="RuleBase" id="RU363041"/>
    </source>
</evidence>
<dbReference type="InterPro" id="IPR023271">
    <property type="entry name" value="Aquaporin-like"/>
</dbReference>
<feature type="transmembrane region" description="Helical" evidence="8">
    <location>
        <begin position="165"/>
        <end position="182"/>
    </location>
</feature>
<dbReference type="SUPFAM" id="SSF81338">
    <property type="entry name" value="Aquaporin-like"/>
    <property type="match status" value="1"/>
</dbReference>
<feature type="transmembrane region" description="Helical" evidence="8">
    <location>
        <begin position="220"/>
        <end position="240"/>
    </location>
</feature>
<reference evidence="9 10" key="1">
    <citation type="submission" date="2017-08" db="EMBL/GenBank/DDBJ databases">
        <title>A Genome Sequence of Oceanimonas doudoroffii ATCC 27123T.</title>
        <authorList>
            <person name="Brennan M.A."/>
            <person name="Maclea K.S."/>
            <person name="Mcclelland W.D."/>
            <person name="Trachtenberg A.M."/>
        </authorList>
    </citation>
    <scope>NUCLEOTIDE SEQUENCE [LARGE SCALE GENOMIC DNA]</scope>
    <source>
        <strain evidence="9 10">ATCC 27123</strain>
    </source>
</reference>
<comment type="caution">
    <text evidence="9">The sequence shown here is derived from an EMBL/GenBank/DDBJ whole genome shotgun (WGS) entry which is preliminary data.</text>
</comment>
<evidence type="ECO:0000256" key="4">
    <source>
        <dbReference type="ARBA" id="ARBA00022475"/>
    </source>
</evidence>
<dbReference type="GO" id="GO:0005886">
    <property type="term" value="C:plasma membrane"/>
    <property type="evidence" value="ECO:0007669"/>
    <property type="project" value="UniProtKB-SubCell"/>
</dbReference>
<keyword evidence="5 8" id="KW-0812">Transmembrane</keyword>
<feature type="transmembrane region" description="Helical" evidence="8">
    <location>
        <begin position="84"/>
        <end position="114"/>
    </location>
</feature>
<dbReference type="Proteomes" id="UP000242757">
    <property type="component" value="Unassembled WGS sequence"/>
</dbReference>
<feature type="transmembrane region" description="Helical" evidence="8">
    <location>
        <begin position="43"/>
        <end position="63"/>
    </location>
</feature>
<evidence type="ECO:0000256" key="2">
    <source>
        <dbReference type="ARBA" id="ARBA00009142"/>
    </source>
</evidence>
<protein>
    <recommendedName>
        <fullName evidence="8">Probable membrane transporter protein</fullName>
    </recommendedName>
</protein>
<dbReference type="AlphaFoldDB" id="A0A233RJH4"/>
<accession>A0A233RJH4</accession>
<dbReference type="Pfam" id="PF01925">
    <property type="entry name" value="TauE"/>
    <property type="match status" value="1"/>
</dbReference>
<evidence type="ECO:0000256" key="7">
    <source>
        <dbReference type="ARBA" id="ARBA00023136"/>
    </source>
</evidence>
<evidence type="ECO:0000313" key="10">
    <source>
        <dbReference type="Proteomes" id="UP000242757"/>
    </source>
</evidence>
<evidence type="ECO:0000313" key="9">
    <source>
        <dbReference type="EMBL" id="OXY83526.1"/>
    </source>
</evidence>
<evidence type="ECO:0000256" key="5">
    <source>
        <dbReference type="ARBA" id="ARBA00022692"/>
    </source>
</evidence>
<dbReference type="InterPro" id="IPR002781">
    <property type="entry name" value="TM_pro_TauE-like"/>
</dbReference>
<dbReference type="PANTHER" id="PTHR30269">
    <property type="entry name" value="TRANSMEMBRANE PROTEIN YFCA"/>
    <property type="match status" value="1"/>
</dbReference>
<feature type="transmembrane region" description="Helical" evidence="8">
    <location>
        <begin position="126"/>
        <end position="153"/>
    </location>
</feature>
<dbReference type="InterPro" id="IPR052017">
    <property type="entry name" value="TSUP"/>
</dbReference>
<keyword evidence="3" id="KW-0813">Transport</keyword>
<evidence type="ECO:0000256" key="6">
    <source>
        <dbReference type="ARBA" id="ARBA00022989"/>
    </source>
</evidence>
<comment type="subcellular location">
    <subcellularLocation>
        <location evidence="1 8">Cell membrane</location>
        <topology evidence="1 8">Multi-pass membrane protein</topology>
    </subcellularLocation>
</comment>
<feature type="transmembrane region" description="Helical" evidence="8">
    <location>
        <begin position="9"/>
        <end position="37"/>
    </location>
</feature>
<gene>
    <name evidence="9" type="ORF">B6S08_08605</name>
</gene>
<keyword evidence="4 8" id="KW-1003">Cell membrane</keyword>
<dbReference type="OrthoDB" id="5472127at2"/>
<organism evidence="9 10">
    <name type="scientific">Oceanimonas doudoroffii</name>
    <dbReference type="NCBI Taxonomy" id="84158"/>
    <lineage>
        <taxon>Bacteria</taxon>
        <taxon>Pseudomonadati</taxon>
        <taxon>Pseudomonadota</taxon>
        <taxon>Gammaproteobacteria</taxon>
        <taxon>Aeromonadales</taxon>
        <taxon>Aeromonadaceae</taxon>
        <taxon>Oceanimonas</taxon>
    </lineage>
</organism>
<keyword evidence="10" id="KW-1185">Reference proteome</keyword>
<dbReference type="EMBL" id="NBIM01000001">
    <property type="protein sequence ID" value="OXY83526.1"/>
    <property type="molecule type" value="Genomic_DNA"/>
</dbReference>
<keyword evidence="6 8" id="KW-1133">Transmembrane helix</keyword>
<comment type="similarity">
    <text evidence="2 8">Belongs to the 4-toluene sulfonate uptake permease (TSUP) (TC 2.A.102) family.</text>
</comment>
<keyword evidence="7 8" id="KW-0472">Membrane</keyword>